<dbReference type="RefSeq" id="WP_073404178.1">
    <property type="nucleotide sequence ID" value="NZ_FQTV01000025.1"/>
</dbReference>
<gene>
    <name evidence="2" type="ORF">SAMN05444405_12514</name>
</gene>
<dbReference type="Proteomes" id="UP000184509">
    <property type="component" value="Unassembled WGS sequence"/>
</dbReference>
<evidence type="ECO:0000313" key="3">
    <source>
        <dbReference type="Proteomes" id="UP000184509"/>
    </source>
</evidence>
<organism evidence="2 3">
    <name type="scientific">Bacteroides luti</name>
    <dbReference type="NCBI Taxonomy" id="1297750"/>
    <lineage>
        <taxon>Bacteria</taxon>
        <taxon>Pseudomonadati</taxon>
        <taxon>Bacteroidota</taxon>
        <taxon>Bacteroidia</taxon>
        <taxon>Bacteroidales</taxon>
        <taxon>Bacteroidaceae</taxon>
        <taxon>Bacteroides</taxon>
    </lineage>
</organism>
<dbReference type="SUPFAM" id="SSF54913">
    <property type="entry name" value="GlnB-like"/>
    <property type="match status" value="1"/>
</dbReference>
<evidence type="ECO:0000259" key="1">
    <source>
        <dbReference type="Pfam" id="PF09413"/>
    </source>
</evidence>
<protein>
    <submittedName>
        <fullName evidence="2">Putative signal transducing protein</fullName>
    </submittedName>
</protein>
<dbReference type="InterPro" id="IPR018551">
    <property type="entry name" value="DUF2007"/>
</dbReference>
<dbReference type="EMBL" id="FQTV01000025">
    <property type="protein sequence ID" value="SHG12752.1"/>
    <property type="molecule type" value="Genomic_DNA"/>
</dbReference>
<feature type="domain" description="DUF2007" evidence="1">
    <location>
        <begin position="11"/>
        <end position="77"/>
    </location>
</feature>
<sequence>MGSSDKLPLVEVFFGSPWEAELVRGLLESVGIQAALKNYNMGYMAITMLTEVPTGGGVAVLVSADDYDMATEIIANRENVE</sequence>
<dbReference type="AlphaFoldDB" id="A0A1M5HAH0"/>
<reference evidence="2 3" key="1">
    <citation type="submission" date="2016-11" db="EMBL/GenBank/DDBJ databases">
        <authorList>
            <person name="Jaros S."/>
            <person name="Januszkiewicz K."/>
            <person name="Wedrychowicz H."/>
        </authorList>
    </citation>
    <scope>NUCLEOTIDE SEQUENCE [LARGE SCALE GENOMIC DNA]</scope>
    <source>
        <strain evidence="2 3">DSM 26991</strain>
    </source>
</reference>
<keyword evidence="3" id="KW-1185">Reference proteome</keyword>
<accession>A0A1M5HAH0</accession>
<proteinExistence type="predicted"/>
<dbReference type="Pfam" id="PF09413">
    <property type="entry name" value="DUF2007"/>
    <property type="match status" value="1"/>
</dbReference>
<dbReference type="NCBIfam" id="NF040569">
    <property type="entry name" value="DUF2007_rel"/>
    <property type="match status" value="1"/>
</dbReference>
<name>A0A1M5HAH0_9BACE</name>
<evidence type="ECO:0000313" key="2">
    <source>
        <dbReference type="EMBL" id="SHG12752.1"/>
    </source>
</evidence>
<dbReference type="OrthoDB" id="797774at2"/>
<dbReference type="InterPro" id="IPR011322">
    <property type="entry name" value="N-reg_PII-like_a/b"/>
</dbReference>
<dbReference type="STRING" id="1297750.SAMN05444405_12514"/>